<feature type="transmembrane region" description="Helical" evidence="1">
    <location>
        <begin position="120"/>
        <end position="138"/>
    </location>
</feature>
<dbReference type="RefSeq" id="WP_039416732.1">
    <property type="nucleotide sequence ID" value="NZ_JWSZ01000019.1"/>
</dbReference>
<keyword evidence="1" id="KW-0812">Transmembrane</keyword>
<gene>
    <name evidence="2" type="ORF">RM52_12985</name>
</gene>
<feature type="transmembrane region" description="Helical" evidence="1">
    <location>
        <begin position="150"/>
        <end position="176"/>
    </location>
</feature>
<organism evidence="2 3">
    <name type="scientific">Microbacterium hominis</name>
    <dbReference type="NCBI Taxonomy" id="162426"/>
    <lineage>
        <taxon>Bacteria</taxon>
        <taxon>Bacillati</taxon>
        <taxon>Actinomycetota</taxon>
        <taxon>Actinomycetes</taxon>
        <taxon>Micrococcales</taxon>
        <taxon>Microbacteriaceae</taxon>
        <taxon>Microbacterium</taxon>
    </lineage>
</organism>
<feature type="transmembrane region" description="Helical" evidence="1">
    <location>
        <begin position="93"/>
        <end position="114"/>
    </location>
</feature>
<comment type="caution">
    <text evidence="2">The sequence shown here is derived from an EMBL/GenBank/DDBJ whole genome shotgun (WGS) entry which is preliminary data.</text>
</comment>
<feature type="transmembrane region" description="Helical" evidence="1">
    <location>
        <begin position="62"/>
        <end position="81"/>
    </location>
</feature>
<dbReference type="InterPro" id="IPR038330">
    <property type="entry name" value="TspO/MBR-related_sf"/>
</dbReference>
<dbReference type="EMBL" id="JWSZ01000019">
    <property type="protein sequence ID" value="KIC56322.1"/>
    <property type="molecule type" value="Genomic_DNA"/>
</dbReference>
<evidence type="ECO:0000313" key="3">
    <source>
        <dbReference type="Proteomes" id="UP000031202"/>
    </source>
</evidence>
<feature type="transmembrane region" description="Helical" evidence="1">
    <location>
        <begin position="188"/>
        <end position="209"/>
    </location>
</feature>
<reference evidence="2 3" key="1">
    <citation type="submission" date="2014-12" db="EMBL/GenBank/DDBJ databases">
        <title>Genome sequencing of Microbacterium hominis TPW29.</title>
        <authorList>
            <person name="Tan P.W."/>
            <person name="Chan K.-G."/>
        </authorList>
    </citation>
    <scope>NUCLEOTIDE SEQUENCE [LARGE SCALE GENOMIC DNA]</scope>
    <source>
        <strain evidence="2 3">TPW29</strain>
    </source>
</reference>
<accession>A0A0B4CIM2</accession>
<keyword evidence="1" id="KW-1133">Transmembrane helix</keyword>
<feature type="transmembrane region" description="Helical" evidence="1">
    <location>
        <begin position="239"/>
        <end position="260"/>
    </location>
</feature>
<evidence type="ECO:0000256" key="1">
    <source>
        <dbReference type="SAM" id="Phobius"/>
    </source>
</evidence>
<proteinExistence type="predicted"/>
<protein>
    <recommendedName>
        <fullName evidence="4">Tryptophan-rich sensory protein</fullName>
    </recommendedName>
</protein>
<dbReference type="Proteomes" id="UP000031202">
    <property type="component" value="Unassembled WGS sequence"/>
</dbReference>
<dbReference type="AlphaFoldDB" id="A0A0B4CIM2"/>
<name>A0A0B4CIM2_9MICO</name>
<sequence>MDDSRPTGTDLLRQIVVISTVVFMIIAAMVGTGLFGGTNVRELQGGALDADATVLAPATPAFSIWSVVYVLMIAYTIWQALPGQRARERQRRAGWWIAVTAVLNGAWLLTAQFLTLPLTVLAIVLLLVALGATLRVLVRTPAETWGDRVFMDATVGIHLGWVSLATVANITAWLAAEVVAPMEADTQQLWGVIVLVVVALVGIAIAFGTVGRITPALAMSWGLAWIGVARSSGEPHAPAVATAAFIVAAVIVIAAVGAALRRRAVAATIGD</sequence>
<dbReference type="Gene3D" id="1.20.1260.100">
    <property type="entry name" value="TspO/MBR protein"/>
    <property type="match status" value="1"/>
</dbReference>
<evidence type="ECO:0000313" key="2">
    <source>
        <dbReference type="EMBL" id="KIC56322.1"/>
    </source>
</evidence>
<evidence type="ECO:0008006" key="4">
    <source>
        <dbReference type="Google" id="ProtNLM"/>
    </source>
</evidence>
<feature type="transmembrane region" description="Helical" evidence="1">
    <location>
        <begin position="12"/>
        <end position="35"/>
    </location>
</feature>
<keyword evidence="1" id="KW-0472">Membrane</keyword>